<comment type="subcellular location">
    <subcellularLocation>
        <location evidence="1">Membrane</location>
        <topology evidence="1">Multi-pass membrane protein</topology>
    </subcellularLocation>
</comment>
<feature type="transmembrane region" description="Helical" evidence="7">
    <location>
        <begin position="86"/>
        <end position="104"/>
    </location>
</feature>
<dbReference type="PANTHER" id="PTHR10283:SF77">
    <property type="entry name" value="PROTEIN CBG18085"/>
    <property type="match status" value="1"/>
</dbReference>
<evidence type="ECO:0000256" key="7">
    <source>
        <dbReference type="SAM" id="Phobius"/>
    </source>
</evidence>
<comment type="similarity">
    <text evidence="2">Belongs to the SLC13A/DASS transporter (TC 2.A.47) family. NADC subfamily.</text>
</comment>
<dbReference type="Pfam" id="PF00939">
    <property type="entry name" value="Na_sulph_symp"/>
    <property type="match status" value="1"/>
</dbReference>
<gene>
    <name evidence="8" type="primary">Necator_chrIII.g9539</name>
    <name evidence="8" type="ORF">RB195_008774</name>
</gene>
<protein>
    <recommendedName>
        <fullName evidence="10">Sodium:sulfate symporter transmembrane region</fullName>
    </recommendedName>
</protein>
<organism evidence="8 9">
    <name type="scientific">Necator americanus</name>
    <name type="common">Human hookworm</name>
    <dbReference type="NCBI Taxonomy" id="51031"/>
    <lineage>
        <taxon>Eukaryota</taxon>
        <taxon>Metazoa</taxon>
        <taxon>Ecdysozoa</taxon>
        <taxon>Nematoda</taxon>
        <taxon>Chromadorea</taxon>
        <taxon>Rhabditida</taxon>
        <taxon>Rhabditina</taxon>
        <taxon>Rhabditomorpha</taxon>
        <taxon>Strongyloidea</taxon>
        <taxon>Ancylostomatidae</taxon>
        <taxon>Bunostominae</taxon>
        <taxon>Necator</taxon>
    </lineage>
</organism>
<keyword evidence="9" id="KW-1185">Reference proteome</keyword>
<evidence type="ECO:0000256" key="1">
    <source>
        <dbReference type="ARBA" id="ARBA00004141"/>
    </source>
</evidence>
<feature type="transmembrane region" description="Helical" evidence="7">
    <location>
        <begin position="437"/>
        <end position="458"/>
    </location>
</feature>
<accession>A0ABR1CR18</accession>
<evidence type="ECO:0000256" key="3">
    <source>
        <dbReference type="ARBA" id="ARBA00022448"/>
    </source>
</evidence>
<keyword evidence="4 7" id="KW-0812">Transmembrane</keyword>
<proteinExistence type="inferred from homology"/>
<dbReference type="InterPro" id="IPR031312">
    <property type="entry name" value="Na/sul_symport_CS"/>
</dbReference>
<evidence type="ECO:0000256" key="2">
    <source>
        <dbReference type="ARBA" id="ARBA00006772"/>
    </source>
</evidence>
<evidence type="ECO:0000256" key="5">
    <source>
        <dbReference type="ARBA" id="ARBA00022989"/>
    </source>
</evidence>
<feature type="transmembrane region" description="Helical" evidence="7">
    <location>
        <begin position="634"/>
        <end position="652"/>
    </location>
</feature>
<evidence type="ECO:0008006" key="10">
    <source>
        <dbReference type="Google" id="ProtNLM"/>
    </source>
</evidence>
<reference evidence="8 9" key="1">
    <citation type="submission" date="2023-08" db="EMBL/GenBank/DDBJ databases">
        <title>A Necator americanus chromosomal reference genome.</title>
        <authorList>
            <person name="Ilik V."/>
            <person name="Petrzelkova K.J."/>
            <person name="Pardy F."/>
            <person name="Fuh T."/>
            <person name="Niatou-Singa F.S."/>
            <person name="Gouil Q."/>
            <person name="Baker L."/>
            <person name="Ritchie M.E."/>
            <person name="Jex A.R."/>
            <person name="Gazzola D."/>
            <person name="Li H."/>
            <person name="Toshio Fujiwara R."/>
            <person name="Zhan B."/>
            <person name="Aroian R.V."/>
            <person name="Pafco B."/>
            <person name="Schwarz E.M."/>
        </authorList>
    </citation>
    <scope>NUCLEOTIDE SEQUENCE [LARGE SCALE GENOMIC DNA]</scope>
    <source>
        <strain evidence="8 9">Aroian</strain>
        <tissue evidence="8">Whole animal</tissue>
    </source>
</reference>
<evidence type="ECO:0000313" key="8">
    <source>
        <dbReference type="EMBL" id="KAK6740510.1"/>
    </source>
</evidence>
<evidence type="ECO:0000256" key="4">
    <source>
        <dbReference type="ARBA" id="ARBA00022692"/>
    </source>
</evidence>
<feature type="transmembrane region" description="Helical" evidence="7">
    <location>
        <begin position="759"/>
        <end position="781"/>
    </location>
</feature>
<dbReference type="InterPro" id="IPR001898">
    <property type="entry name" value="SLC13A/DASS"/>
</dbReference>
<feature type="transmembrane region" description="Helical" evidence="7">
    <location>
        <begin position="478"/>
        <end position="502"/>
    </location>
</feature>
<dbReference type="EMBL" id="JAVFWL010000003">
    <property type="protein sequence ID" value="KAK6740510.1"/>
    <property type="molecule type" value="Genomic_DNA"/>
</dbReference>
<dbReference type="CDD" id="cd01115">
    <property type="entry name" value="SLC13_permease"/>
    <property type="match status" value="1"/>
</dbReference>
<comment type="caution">
    <text evidence="8">The sequence shown here is derived from an EMBL/GenBank/DDBJ whole genome shotgun (WGS) entry which is preliminary data.</text>
</comment>
<feature type="transmembrane region" description="Helical" evidence="7">
    <location>
        <begin position="137"/>
        <end position="156"/>
    </location>
</feature>
<feature type="transmembrane region" description="Helical" evidence="7">
    <location>
        <begin position="672"/>
        <end position="691"/>
    </location>
</feature>
<sequence length="800" mass="90123">MPFLKMDFTSYDNSEGISKKLECLFSNISRPFRYVSLCLFLHGPFITPKNRWQKFLRAAQIAWTVGLSLFLLGAAVISMYKMSPVYYFVYLFGCIDYFFLLYWNRSTKNDEYSKRLRKSSIGIGSLKNAKQILRRKNVSVVIGGACSIVVFVLITADVLPVARHYIRGHAQLLKLFGAVKGPLRREIMFVIGLRQGILLWKRIVASIAGTKRREAWCRCVGGCSKDWNMRESSLLLRDIKTYFKTIWIIVAPILLLPLAFLGEEGKCAYCILVMSCYWVGEVVPLAVTAFLPLVILPTLGVMSIKKIAESYLTDTNMMFVTSLMLSLAVEECNLHKRIALKMLTFVGAKPQWLMAGFMLITSFISLWISDTACAALMSPIAYALLEAIMIHKMAAFTEKSWTGDSIVMQESGEMKREKETELDVSRLSKRDQGICKCIMLIVAHASLIGGTGTINSTGPNLIFRDTLEKFYPGEDTGISYLSWMAFAIPPMVGYMFASWMIVQIQFLGFRHISRIFKPSTDEEKTDEEYVRKAVDTAYNDLGPITFAEKSTLVIFVLTVTSWITSDPKVVDGWATFFKKGYVTDSCSGMLAVFVLFVWPREMPDFFFLRSKSDRDRPSTKREALLTWDAVRRRFPWSVILLLGAGFAISKSVKESGLSTLIACNMQSILSGFPLFVMQAFINLITVVLTEFSTNSATASILIPIAFNIAESVRAHPLYFSIPAAIGPSFSFMLPMATPPNAIVYETGTMRMIDMVSSGVFLNIFCIAITVLNMNTWAYWLFSMGTYPEYVFLHNNTSPCH</sequence>
<evidence type="ECO:0000256" key="6">
    <source>
        <dbReference type="ARBA" id="ARBA00023136"/>
    </source>
</evidence>
<dbReference type="Proteomes" id="UP001303046">
    <property type="component" value="Unassembled WGS sequence"/>
</dbReference>
<dbReference type="PROSITE" id="PS01271">
    <property type="entry name" value="NA_SULFATE"/>
    <property type="match status" value="1"/>
</dbReference>
<feature type="transmembrane region" description="Helical" evidence="7">
    <location>
        <begin position="374"/>
        <end position="391"/>
    </location>
</feature>
<keyword evidence="6 7" id="KW-0472">Membrane</keyword>
<feature type="transmembrane region" description="Helical" evidence="7">
    <location>
        <begin position="242"/>
        <end position="261"/>
    </location>
</feature>
<dbReference type="PANTHER" id="PTHR10283">
    <property type="entry name" value="SOLUTE CARRIER FAMILY 13 MEMBER"/>
    <property type="match status" value="1"/>
</dbReference>
<evidence type="ECO:0000313" key="9">
    <source>
        <dbReference type="Proteomes" id="UP001303046"/>
    </source>
</evidence>
<keyword evidence="5 7" id="KW-1133">Transmembrane helix</keyword>
<feature type="transmembrane region" description="Helical" evidence="7">
    <location>
        <begin position="61"/>
        <end position="80"/>
    </location>
</feature>
<name>A0ABR1CR18_NECAM</name>
<keyword evidence="3" id="KW-0813">Transport</keyword>